<organism evidence="4 5">
    <name type="scientific">Actinia tenebrosa</name>
    <name type="common">Australian red waratah sea anemone</name>
    <dbReference type="NCBI Taxonomy" id="6105"/>
    <lineage>
        <taxon>Eukaryota</taxon>
        <taxon>Metazoa</taxon>
        <taxon>Cnidaria</taxon>
        <taxon>Anthozoa</taxon>
        <taxon>Hexacorallia</taxon>
        <taxon>Actiniaria</taxon>
        <taxon>Actiniidae</taxon>
        <taxon>Actinia</taxon>
    </lineage>
</organism>
<dbReference type="GeneID" id="116306932"/>
<dbReference type="OrthoDB" id="190201at2759"/>
<dbReference type="Gene3D" id="3.40.50.1820">
    <property type="entry name" value="alpha/beta hydrolase"/>
    <property type="match status" value="1"/>
</dbReference>
<dbReference type="InterPro" id="IPR050266">
    <property type="entry name" value="AB_hydrolase_sf"/>
</dbReference>
<feature type="domain" description="AB hydrolase-1" evidence="3">
    <location>
        <begin position="32"/>
        <end position="131"/>
    </location>
</feature>
<accession>A0A6P8J0D5</accession>
<comment type="similarity">
    <text evidence="1">Belongs to the AB hydrolase superfamily.</text>
</comment>
<dbReference type="KEGG" id="aten:116306932"/>
<dbReference type="GO" id="GO:0016020">
    <property type="term" value="C:membrane"/>
    <property type="evidence" value="ECO:0007669"/>
    <property type="project" value="TreeGrafter"/>
</dbReference>
<dbReference type="PANTHER" id="PTHR43798">
    <property type="entry name" value="MONOACYLGLYCEROL LIPASE"/>
    <property type="match status" value="1"/>
</dbReference>
<dbReference type="GO" id="GO:0016787">
    <property type="term" value="F:hydrolase activity"/>
    <property type="evidence" value="ECO:0007669"/>
    <property type="project" value="UniProtKB-KW"/>
</dbReference>
<evidence type="ECO:0000313" key="5">
    <source>
        <dbReference type="RefSeq" id="XP_031572932.1"/>
    </source>
</evidence>
<evidence type="ECO:0000256" key="1">
    <source>
        <dbReference type="ARBA" id="ARBA00008645"/>
    </source>
</evidence>
<evidence type="ECO:0000259" key="3">
    <source>
        <dbReference type="Pfam" id="PF00561"/>
    </source>
</evidence>
<dbReference type="FunCoup" id="A0A6P8J0D5">
    <property type="interactions" value="4"/>
</dbReference>
<reference evidence="5" key="1">
    <citation type="submission" date="2025-08" db="UniProtKB">
        <authorList>
            <consortium name="RefSeq"/>
        </authorList>
    </citation>
    <scope>IDENTIFICATION</scope>
    <source>
        <tissue evidence="5">Tentacle</tissue>
    </source>
</reference>
<dbReference type="Pfam" id="PF00561">
    <property type="entry name" value="Abhydrolase_1"/>
    <property type="match status" value="1"/>
</dbReference>
<sequence>MGKYEQELTSACFQVPWGVIEAKCWGSESGKPFIGLHGWLDNANTFDKLAPLLPKDTYLVVIDFPGHGRSSLRPPGVPYTFLDWVIDVKRVITQLKWTRFSLIGHSMGAGVAALYSGVFPDEIEKLILLEYRGPSVAEEKDASSFLVAFTKNIISNQLKNNFKVFPDVKSVMHKILQANPELTEESARILTERKVHEVDGVVALRTEPRLRLARGRDVCGNYLVLTQSLVISVISHIKCPVLVVRGLKCNPLFRFQDEYMRERFNIMKKSASFYEYWEVDGNHCVHLNNAGIVAEKINNFLIRCDISKSKL</sequence>
<proteinExistence type="inferred from homology"/>
<dbReference type="Proteomes" id="UP000515163">
    <property type="component" value="Unplaced"/>
</dbReference>
<keyword evidence="4" id="KW-1185">Reference proteome</keyword>
<evidence type="ECO:0000313" key="4">
    <source>
        <dbReference type="Proteomes" id="UP000515163"/>
    </source>
</evidence>
<dbReference type="SUPFAM" id="SSF53474">
    <property type="entry name" value="alpha/beta-Hydrolases"/>
    <property type="match status" value="1"/>
</dbReference>
<evidence type="ECO:0000256" key="2">
    <source>
        <dbReference type="ARBA" id="ARBA00022801"/>
    </source>
</evidence>
<name>A0A6P8J0D5_ACTTE</name>
<dbReference type="InterPro" id="IPR029058">
    <property type="entry name" value="AB_hydrolase_fold"/>
</dbReference>
<keyword evidence="2" id="KW-0378">Hydrolase</keyword>
<dbReference type="RefSeq" id="XP_031572932.1">
    <property type="nucleotide sequence ID" value="XM_031717072.1"/>
</dbReference>
<dbReference type="PRINTS" id="PR00111">
    <property type="entry name" value="ABHYDROLASE"/>
</dbReference>
<dbReference type="AlphaFoldDB" id="A0A6P8J0D5"/>
<gene>
    <name evidence="5" type="primary">LOC116306932</name>
</gene>
<dbReference type="PANTHER" id="PTHR43798:SF14">
    <property type="entry name" value="SERINE HYDROLASE-LIKE PROTEIN DDB_G0286239"/>
    <property type="match status" value="1"/>
</dbReference>
<protein>
    <submittedName>
        <fullName evidence="5">Serine hydrolase-like protein</fullName>
    </submittedName>
</protein>
<dbReference type="InterPro" id="IPR000073">
    <property type="entry name" value="AB_hydrolase_1"/>
</dbReference>
<dbReference type="InParanoid" id="A0A6P8J0D5"/>